<dbReference type="Pfam" id="PF17235">
    <property type="entry name" value="STD1"/>
    <property type="match status" value="1"/>
</dbReference>
<dbReference type="Proteomes" id="UP000290900">
    <property type="component" value="Unassembled WGS sequence"/>
</dbReference>
<evidence type="ECO:0000313" key="2">
    <source>
        <dbReference type="Proteomes" id="UP000290900"/>
    </source>
</evidence>
<dbReference type="InterPro" id="IPR035189">
    <property type="entry name" value="Std1/Mth1"/>
</dbReference>
<sequence length="362" mass="41682">MYSIPEYRTPERFKRHARDVVVSRLGNIRNDKRSISSVLSKGWWKGPEISSHGSKTVPLPRNDDDASLISSESSSIFSRTSMSTASSLGSINSNLPPNFTTLTLTSILNQIALNFDNHIGNIIFNELNEKLRSSPTKNQSNSPERLVDWNLNLFRTLLFINVRELPEKYRDSLTVPYIFATINDANAISRLASELVLIANLHDDRYNVLLNRVASYQGLNIEMVPLLKVERYDPDMTDEQFQELLVNSDLFKEFNIDDKFKRNVARISLTNASRLYGKDRTHVLYLTLRNYLLNMLVAAQTLFEFHYGTFMRGGEFRMLGIQNERILWERIRERNYGKIEELTRVGLGETWTKMDDQTSPGS</sequence>
<dbReference type="EMBL" id="CAACVR010000006">
    <property type="protein sequence ID" value="VEU20679.1"/>
    <property type="molecule type" value="Genomic_DNA"/>
</dbReference>
<proteinExistence type="predicted"/>
<dbReference type="OrthoDB" id="4081967at2759"/>
<gene>
    <name evidence="1" type="ORF">BRENAR_LOCUS1414</name>
</gene>
<protein>
    <submittedName>
        <fullName evidence="1">DEKNAAC101633</fullName>
    </submittedName>
</protein>
<evidence type="ECO:0000313" key="1">
    <source>
        <dbReference type="EMBL" id="VEU20679.1"/>
    </source>
</evidence>
<reference evidence="1 2" key="1">
    <citation type="submission" date="2018-12" db="EMBL/GenBank/DDBJ databases">
        <authorList>
            <person name="Tiukova I."/>
            <person name="Dainat J."/>
        </authorList>
    </citation>
    <scope>NUCLEOTIDE SEQUENCE [LARGE SCALE GENOMIC DNA]</scope>
</reference>
<keyword evidence="2" id="KW-1185">Reference proteome</keyword>
<dbReference type="InParanoid" id="A0A448YIC4"/>
<dbReference type="AlphaFoldDB" id="A0A448YIC4"/>
<accession>A0A448YIC4</accession>
<organism evidence="1 2">
    <name type="scientific">Brettanomyces naardenensis</name>
    <name type="common">Yeast</name>
    <dbReference type="NCBI Taxonomy" id="13370"/>
    <lineage>
        <taxon>Eukaryota</taxon>
        <taxon>Fungi</taxon>
        <taxon>Dikarya</taxon>
        <taxon>Ascomycota</taxon>
        <taxon>Saccharomycotina</taxon>
        <taxon>Pichiomycetes</taxon>
        <taxon>Pichiales</taxon>
        <taxon>Pichiaceae</taxon>
        <taxon>Brettanomyces</taxon>
    </lineage>
</organism>
<name>A0A448YIC4_BRENA</name>